<dbReference type="NCBIfam" id="TIGR00277">
    <property type="entry name" value="HDIG"/>
    <property type="match status" value="1"/>
</dbReference>
<evidence type="ECO:0000259" key="1">
    <source>
        <dbReference type="Pfam" id="PF01966"/>
    </source>
</evidence>
<dbReference type="InterPro" id="IPR006674">
    <property type="entry name" value="HD_domain"/>
</dbReference>
<dbReference type="Pfam" id="PF01966">
    <property type="entry name" value="HD"/>
    <property type="match status" value="1"/>
</dbReference>
<dbReference type="InterPro" id="IPR003607">
    <property type="entry name" value="HD/PDEase_dom"/>
</dbReference>
<dbReference type="AlphaFoldDB" id="A0A5D4GT65"/>
<comment type="caution">
    <text evidence="2">The sequence shown here is derived from an EMBL/GenBank/DDBJ whole genome shotgun (WGS) entry which is preliminary data.</text>
</comment>
<reference evidence="2 3" key="2">
    <citation type="submission" date="2019-09" db="EMBL/GenBank/DDBJ databases">
        <title>Mesorhizobium sp. MaA-C15 isolated from Microcystis aeruginosa.</title>
        <authorList>
            <person name="Jeong S.E."/>
            <person name="Jin H.M."/>
            <person name="Jeon C.O."/>
        </authorList>
    </citation>
    <scope>NUCLEOTIDE SEQUENCE [LARGE SCALE GENOMIC DNA]</scope>
    <source>
        <strain evidence="2 3">MaA-C15</strain>
    </source>
</reference>
<keyword evidence="3" id="KW-1185">Reference proteome</keyword>
<reference evidence="2 3" key="1">
    <citation type="submission" date="2019-08" db="EMBL/GenBank/DDBJ databases">
        <authorList>
            <person name="Seo Y.L."/>
        </authorList>
    </citation>
    <scope>NUCLEOTIDE SEQUENCE [LARGE SCALE GENOMIC DNA]</scope>
    <source>
        <strain evidence="2 3">MaA-C15</strain>
    </source>
</reference>
<feature type="domain" description="HD" evidence="1">
    <location>
        <begin position="75"/>
        <end position="187"/>
    </location>
</feature>
<dbReference type="CDD" id="cd00077">
    <property type="entry name" value="HDc"/>
    <property type="match status" value="1"/>
</dbReference>
<dbReference type="EMBL" id="VSZS01000065">
    <property type="protein sequence ID" value="TYR30949.1"/>
    <property type="molecule type" value="Genomic_DNA"/>
</dbReference>
<name>A0A5D4GT65_9HYPH</name>
<dbReference type="Proteomes" id="UP000323258">
    <property type="component" value="Unassembled WGS sequence"/>
</dbReference>
<dbReference type="RefSeq" id="WP_148915750.1">
    <property type="nucleotide sequence ID" value="NZ_VSZS01000065.1"/>
</dbReference>
<dbReference type="Gene3D" id="1.10.3210.10">
    <property type="entry name" value="Hypothetical protein af1432"/>
    <property type="match status" value="1"/>
</dbReference>
<proteinExistence type="predicted"/>
<organism evidence="2 3">
    <name type="scientific">Neoaquamicrobium microcysteis</name>
    <dbReference type="NCBI Taxonomy" id="2682781"/>
    <lineage>
        <taxon>Bacteria</taxon>
        <taxon>Pseudomonadati</taxon>
        <taxon>Pseudomonadota</taxon>
        <taxon>Alphaproteobacteria</taxon>
        <taxon>Hyphomicrobiales</taxon>
        <taxon>Phyllobacteriaceae</taxon>
        <taxon>Neoaquamicrobium</taxon>
    </lineage>
</organism>
<dbReference type="InterPro" id="IPR006675">
    <property type="entry name" value="HDIG_dom"/>
</dbReference>
<dbReference type="SUPFAM" id="SSF109604">
    <property type="entry name" value="HD-domain/PDEase-like"/>
    <property type="match status" value="1"/>
</dbReference>
<sequence>MLTYPEKFRPVTDRMKREVVEDLPELMDVRDEKLRNLAIEGWALAISGSSFGRISEIPGDGNPGIMVLKRGTQDIHLRGVARIAVQMVDHFAEFFPEADIDRDVVLAGALCHDIGKAWECDPVNQKRWHDDPTKVGKPSLRHPVYGAHICLMAGLPEEIAHIAVAHSPEGDTVKRSLECIVVHQADVAWWTIAAVGGLIVEDTFIPSMTRHFLPRPNRNESRRAAE</sequence>
<protein>
    <submittedName>
        <fullName evidence="2">HD domain-containing protein</fullName>
    </submittedName>
</protein>
<dbReference type="OrthoDB" id="9778453at2"/>
<evidence type="ECO:0000313" key="2">
    <source>
        <dbReference type="EMBL" id="TYR30949.1"/>
    </source>
</evidence>
<accession>A0A5D4GT65</accession>
<evidence type="ECO:0000313" key="3">
    <source>
        <dbReference type="Proteomes" id="UP000323258"/>
    </source>
</evidence>
<gene>
    <name evidence="2" type="ORF">FY036_16020</name>
</gene>